<evidence type="ECO:0000256" key="8">
    <source>
        <dbReference type="ARBA" id="ARBA00038436"/>
    </source>
</evidence>
<proteinExistence type="inferred from homology"/>
<evidence type="ECO:0000256" key="7">
    <source>
        <dbReference type="ARBA" id="ARBA00023136"/>
    </source>
</evidence>
<feature type="transmembrane region" description="Helical" evidence="9">
    <location>
        <begin position="140"/>
        <end position="157"/>
    </location>
</feature>
<evidence type="ECO:0000256" key="6">
    <source>
        <dbReference type="ARBA" id="ARBA00022989"/>
    </source>
</evidence>
<dbReference type="Proteomes" id="UP001138661">
    <property type="component" value="Unassembled WGS sequence"/>
</dbReference>
<feature type="transmembrane region" description="Helical" evidence="9">
    <location>
        <begin position="178"/>
        <end position="200"/>
    </location>
</feature>
<keyword evidence="2 9" id="KW-0813">Transport</keyword>
<evidence type="ECO:0000256" key="9">
    <source>
        <dbReference type="RuleBase" id="RU369079"/>
    </source>
</evidence>
<dbReference type="Pfam" id="PF04290">
    <property type="entry name" value="DctQ"/>
    <property type="match status" value="1"/>
</dbReference>
<name>A0A9X1FRY7_9RHOB</name>
<keyword evidence="12" id="KW-1185">Reference proteome</keyword>
<feature type="domain" description="Tripartite ATP-independent periplasmic transporters DctQ component" evidence="10">
    <location>
        <begin position="116"/>
        <end position="245"/>
    </location>
</feature>
<sequence>MQEKSGSLVEWLVPLGFIFCGSWLIWHMPAFILDWGGHADQLAAHFARVDVTPNMPVVMGAHIDVFDLLAFVLLPVLAVVGILTVRRAPMEFEAWGPLDRTAVFVGRVTMMLIVLLMCVMLYEVFTRYVLASGTLWANELSLWLAGFIFLCSGLYAMQQRSHIRIFIIYDAMPRWLQHVCDVISTLMIVTFAFFLFYGGYGEAFQKFARWELYGSAFNPPIPATVKPAVLFIVSMVAVQSVINLIADWNTEPVVHTAADDIDEDEIARLREAVGADEAEQK</sequence>
<evidence type="ECO:0000259" key="10">
    <source>
        <dbReference type="Pfam" id="PF04290"/>
    </source>
</evidence>
<dbReference type="GO" id="GO:0022857">
    <property type="term" value="F:transmembrane transporter activity"/>
    <property type="evidence" value="ECO:0007669"/>
    <property type="project" value="UniProtKB-UniRule"/>
</dbReference>
<comment type="subcellular location">
    <subcellularLocation>
        <location evidence="1 9">Cell inner membrane</location>
        <topology evidence="1 9">Multi-pass membrane protein</topology>
    </subcellularLocation>
</comment>
<keyword evidence="4 9" id="KW-0997">Cell inner membrane</keyword>
<dbReference type="EMBL" id="JAHXDN010000001">
    <property type="protein sequence ID" value="MBW4706481.1"/>
    <property type="molecule type" value="Genomic_DNA"/>
</dbReference>
<dbReference type="AlphaFoldDB" id="A0A9X1FRY7"/>
<keyword evidence="5 9" id="KW-0812">Transmembrane</keyword>
<protein>
    <recommendedName>
        <fullName evidence="9">TRAP transporter small permease protein</fullName>
    </recommendedName>
</protein>
<feature type="transmembrane region" description="Helical" evidence="9">
    <location>
        <begin position="104"/>
        <end position="125"/>
    </location>
</feature>
<comment type="subunit">
    <text evidence="9">The complex comprises the extracytoplasmic solute receptor protein and the two transmembrane proteins.</text>
</comment>
<feature type="transmembrane region" description="Helical" evidence="9">
    <location>
        <begin position="7"/>
        <end position="26"/>
    </location>
</feature>
<comment type="similarity">
    <text evidence="8 9">Belongs to the TRAP transporter small permease family.</text>
</comment>
<evidence type="ECO:0000256" key="1">
    <source>
        <dbReference type="ARBA" id="ARBA00004429"/>
    </source>
</evidence>
<dbReference type="PANTHER" id="PTHR35011:SF4">
    <property type="entry name" value="SLL1102 PROTEIN"/>
    <property type="match status" value="1"/>
</dbReference>
<evidence type="ECO:0000256" key="5">
    <source>
        <dbReference type="ARBA" id="ARBA00022692"/>
    </source>
</evidence>
<feature type="transmembrane region" description="Helical" evidence="9">
    <location>
        <begin position="228"/>
        <end position="246"/>
    </location>
</feature>
<accession>A0A9X1FRY7</accession>
<comment type="caution">
    <text evidence="9">Lacks conserved residue(s) required for the propagation of feature annotation.</text>
</comment>
<evidence type="ECO:0000256" key="3">
    <source>
        <dbReference type="ARBA" id="ARBA00022475"/>
    </source>
</evidence>
<evidence type="ECO:0000313" key="11">
    <source>
        <dbReference type="EMBL" id="MBW4706481.1"/>
    </source>
</evidence>
<keyword evidence="3" id="KW-1003">Cell membrane</keyword>
<keyword evidence="6 9" id="KW-1133">Transmembrane helix</keyword>
<dbReference type="RefSeq" id="WP_219498143.1">
    <property type="nucleotide sequence ID" value="NZ_JAHXDN010000001.1"/>
</dbReference>
<evidence type="ECO:0000256" key="4">
    <source>
        <dbReference type="ARBA" id="ARBA00022519"/>
    </source>
</evidence>
<reference evidence="11" key="1">
    <citation type="submission" date="2021-07" db="EMBL/GenBank/DDBJ databases">
        <title>Roseobacter insulae sp. nov., isolated from a tidal flat.</title>
        <authorList>
            <person name="Park S."/>
            <person name="Yoon J.-H."/>
        </authorList>
    </citation>
    <scope>NUCLEOTIDE SEQUENCE</scope>
    <source>
        <strain evidence="11">YSTF-M11</strain>
    </source>
</reference>
<dbReference type="InterPro" id="IPR055348">
    <property type="entry name" value="DctQ"/>
</dbReference>
<feature type="transmembrane region" description="Helical" evidence="9">
    <location>
        <begin position="65"/>
        <end position="83"/>
    </location>
</feature>
<dbReference type="InterPro" id="IPR007387">
    <property type="entry name" value="TRAP_DctQ"/>
</dbReference>
<dbReference type="PANTHER" id="PTHR35011">
    <property type="entry name" value="2,3-DIKETO-L-GULONATE TRAP TRANSPORTER SMALL PERMEASE PROTEIN YIAM"/>
    <property type="match status" value="1"/>
</dbReference>
<dbReference type="GO" id="GO:0005886">
    <property type="term" value="C:plasma membrane"/>
    <property type="evidence" value="ECO:0007669"/>
    <property type="project" value="UniProtKB-SubCell"/>
</dbReference>
<organism evidence="11 12">
    <name type="scientific">Roseobacter insulae</name>
    <dbReference type="NCBI Taxonomy" id="2859783"/>
    <lineage>
        <taxon>Bacteria</taxon>
        <taxon>Pseudomonadati</taxon>
        <taxon>Pseudomonadota</taxon>
        <taxon>Alphaproteobacteria</taxon>
        <taxon>Rhodobacterales</taxon>
        <taxon>Roseobacteraceae</taxon>
        <taxon>Roseobacter</taxon>
    </lineage>
</organism>
<comment type="caution">
    <text evidence="11">The sequence shown here is derived from an EMBL/GenBank/DDBJ whole genome shotgun (WGS) entry which is preliminary data.</text>
</comment>
<evidence type="ECO:0000313" key="12">
    <source>
        <dbReference type="Proteomes" id="UP001138661"/>
    </source>
</evidence>
<gene>
    <name evidence="11" type="ORF">KX928_01660</name>
</gene>
<keyword evidence="7 9" id="KW-0472">Membrane</keyword>
<comment type="function">
    <text evidence="9">Part of the tripartite ATP-independent periplasmic (TRAP) transport system.</text>
</comment>
<evidence type="ECO:0000256" key="2">
    <source>
        <dbReference type="ARBA" id="ARBA00022448"/>
    </source>
</evidence>